<dbReference type="Proteomes" id="UP000299102">
    <property type="component" value="Unassembled WGS sequence"/>
</dbReference>
<comment type="caution">
    <text evidence="1">The sequence shown here is derived from an EMBL/GenBank/DDBJ whole genome shotgun (WGS) entry which is preliminary data.</text>
</comment>
<organism evidence="1 2">
    <name type="scientific">Eumeta variegata</name>
    <name type="common">Bagworm moth</name>
    <name type="synonym">Eumeta japonica</name>
    <dbReference type="NCBI Taxonomy" id="151549"/>
    <lineage>
        <taxon>Eukaryota</taxon>
        <taxon>Metazoa</taxon>
        <taxon>Ecdysozoa</taxon>
        <taxon>Arthropoda</taxon>
        <taxon>Hexapoda</taxon>
        <taxon>Insecta</taxon>
        <taxon>Pterygota</taxon>
        <taxon>Neoptera</taxon>
        <taxon>Endopterygota</taxon>
        <taxon>Lepidoptera</taxon>
        <taxon>Glossata</taxon>
        <taxon>Ditrysia</taxon>
        <taxon>Tineoidea</taxon>
        <taxon>Psychidae</taxon>
        <taxon>Oiketicinae</taxon>
        <taxon>Eumeta</taxon>
    </lineage>
</organism>
<keyword evidence="2" id="KW-1185">Reference proteome</keyword>
<accession>A0A4C1WN40</accession>
<proteinExistence type="predicted"/>
<dbReference type="OrthoDB" id="8189655at2759"/>
<dbReference type="AlphaFoldDB" id="A0A4C1WN40"/>
<protein>
    <submittedName>
        <fullName evidence="1">Uncharacterized protein</fullName>
    </submittedName>
</protein>
<evidence type="ECO:0000313" key="2">
    <source>
        <dbReference type="Proteomes" id="UP000299102"/>
    </source>
</evidence>
<name>A0A4C1WN40_EUMVA</name>
<dbReference type="EMBL" id="BGZK01000608">
    <property type="protein sequence ID" value="GBP52691.1"/>
    <property type="molecule type" value="Genomic_DNA"/>
</dbReference>
<sequence length="84" mass="9697">MRGGYSQLLIMKRHLEPLCRWFKEFRDGRNSLEDEEHTGKPVLRVAPDNAGRGRKMIKDDNRCTYDTIKNSLVIGSAGVYKDLE</sequence>
<gene>
    <name evidence="1" type="ORF">EVAR_43892_1</name>
</gene>
<evidence type="ECO:0000313" key="1">
    <source>
        <dbReference type="EMBL" id="GBP52691.1"/>
    </source>
</evidence>
<reference evidence="1 2" key="1">
    <citation type="journal article" date="2019" name="Commun. Biol.">
        <title>The bagworm genome reveals a unique fibroin gene that provides high tensile strength.</title>
        <authorList>
            <person name="Kono N."/>
            <person name="Nakamura H."/>
            <person name="Ohtoshi R."/>
            <person name="Tomita M."/>
            <person name="Numata K."/>
            <person name="Arakawa K."/>
        </authorList>
    </citation>
    <scope>NUCLEOTIDE SEQUENCE [LARGE SCALE GENOMIC DNA]</scope>
</reference>